<dbReference type="SUPFAM" id="SSF56935">
    <property type="entry name" value="Porins"/>
    <property type="match status" value="1"/>
</dbReference>
<name>A0ABU9YBU9_9SPHN</name>
<keyword evidence="2" id="KW-1185">Reference proteome</keyword>
<organism evidence="1 2">
    <name type="scientific">Sphingomonas oligophenolica</name>
    <dbReference type="NCBI Taxonomy" id="301154"/>
    <lineage>
        <taxon>Bacteria</taxon>
        <taxon>Pseudomonadati</taxon>
        <taxon>Pseudomonadota</taxon>
        <taxon>Alphaproteobacteria</taxon>
        <taxon>Sphingomonadales</taxon>
        <taxon>Sphingomonadaceae</taxon>
        <taxon>Sphingomonas</taxon>
    </lineage>
</organism>
<dbReference type="Proteomes" id="UP001419910">
    <property type="component" value="Unassembled WGS sequence"/>
</dbReference>
<evidence type="ECO:0000313" key="2">
    <source>
        <dbReference type="Proteomes" id="UP001419910"/>
    </source>
</evidence>
<dbReference type="EMBL" id="JBDIME010000042">
    <property type="protein sequence ID" value="MEN2793282.1"/>
    <property type="molecule type" value="Genomic_DNA"/>
</dbReference>
<evidence type="ECO:0008006" key="3">
    <source>
        <dbReference type="Google" id="ProtNLM"/>
    </source>
</evidence>
<dbReference type="RefSeq" id="WP_345840582.1">
    <property type="nucleotide sequence ID" value="NZ_JBDIME010000042.1"/>
</dbReference>
<protein>
    <recommendedName>
        <fullName evidence="3">TonB-dependent receptor</fullName>
    </recommendedName>
</protein>
<evidence type="ECO:0000313" key="1">
    <source>
        <dbReference type="EMBL" id="MEN2793282.1"/>
    </source>
</evidence>
<sequence length="90" mass="10249">MRAAFNRQGRALRLIQADVSWQELYWAPRSQLDLSATYQFRPGVSLVGQVSNVTRSPITSVTGPGKILLKDEYSIPATFWFGVRFTPKFR</sequence>
<gene>
    <name evidence="1" type="ORF">ABC974_26900</name>
</gene>
<proteinExistence type="predicted"/>
<accession>A0ABU9YBU9</accession>
<reference evidence="1 2" key="1">
    <citation type="submission" date="2024-05" db="EMBL/GenBank/DDBJ databases">
        <authorList>
            <person name="Liu Q."/>
            <person name="Xin Y.-H."/>
        </authorList>
    </citation>
    <scope>NUCLEOTIDE SEQUENCE [LARGE SCALE GENOMIC DNA]</scope>
    <source>
        <strain evidence="1 2">CGMCC 1.10181</strain>
    </source>
</reference>
<comment type="caution">
    <text evidence="1">The sequence shown here is derived from an EMBL/GenBank/DDBJ whole genome shotgun (WGS) entry which is preliminary data.</text>
</comment>